<dbReference type="PANTHER" id="PTHR31286:SF57">
    <property type="entry name" value="DUF4283 DOMAIN-CONTAINING PROTEIN"/>
    <property type="match status" value="1"/>
</dbReference>
<organism evidence="1 2">
    <name type="scientific">Brassica cretica</name>
    <name type="common">Mustard</name>
    <dbReference type="NCBI Taxonomy" id="69181"/>
    <lineage>
        <taxon>Eukaryota</taxon>
        <taxon>Viridiplantae</taxon>
        <taxon>Streptophyta</taxon>
        <taxon>Embryophyta</taxon>
        <taxon>Tracheophyta</taxon>
        <taxon>Spermatophyta</taxon>
        <taxon>Magnoliopsida</taxon>
        <taxon>eudicotyledons</taxon>
        <taxon>Gunneridae</taxon>
        <taxon>Pentapetalae</taxon>
        <taxon>rosids</taxon>
        <taxon>malvids</taxon>
        <taxon>Brassicales</taxon>
        <taxon>Brassicaceae</taxon>
        <taxon>Brassiceae</taxon>
        <taxon>Brassica</taxon>
    </lineage>
</organism>
<protein>
    <recommendedName>
        <fullName evidence="3">CCHC-type domain-containing protein</fullName>
    </recommendedName>
</protein>
<proteinExistence type="predicted"/>
<dbReference type="AlphaFoldDB" id="A0A8S9PPA6"/>
<evidence type="ECO:0008006" key="3">
    <source>
        <dbReference type="Google" id="ProtNLM"/>
    </source>
</evidence>
<evidence type="ECO:0000313" key="1">
    <source>
        <dbReference type="EMBL" id="KAF3514513.1"/>
    </source>
</evidence>
<reference evidence="1" key="1">
    <citation type="submission" date="2019-12" db="EMBL/GenBank/DDBJ databases">
        <title>Genome sequencing and annotation of Brassica cretica.</title>
        <authorList>
            <person name="Studholme D.J."/>
            <person name="Sarris P."/>
        </authorList>
    </citation>
    <scope>NUCLEOTIDE SEQUENCE</scope>
    <source>
        <strain evidence="1">PFS-109/04</strain>
        <tissue evidence="1">Leaf</tissue>
    </source>
</reference>
<comment type="caution">
    <text evidence="1">The sequence shown here is derived from an EMBL/GenBank/DDBJ whole genome shotgun (WGS) entry which is preliminary data.</text>
</comment>
<dbReference type="EMBL" id="QGKX02001521">
    <property type="protein sequence ID" value="KAF3514513.1"/>
    <property type="molecule type" value="Genomic_DNA"/>
</dbReference>
<accession>A0A8S9PPA6</accession>
<dbReference type="Proteomes" id="UP000712600">
    <property type="component" value="Unassembled WGS sequence"/>
</dbReference>
<dbReference type="PANTHER" id="PTHR31286">
    <property type="entry name" value="GLYCINE-RICH CELL WALL STRUCTURAL PROTEIN 1.8-LIKE"/>
    <property type="match status" value="1"/>
</dbReference>
<gene>
    <name evidence="1" type="ORF">F2Q69_00009665</name>
</gene>
<name>A0A8S9PPA6_BRACR</name>
<evidence type="ECO:0000313" key="2">
    <source>
        <dbReference type="Proteomes" id="UP000712600"/>
    </source>
</evidence>
<sequence>MQTHKPRLDPTTLGEAKLLVEVELDKPFPKQIALDDKQGNIFLVDVEYTWIPSTCGRCGHLGHKEKKCLLPAVQANVETGPMHKVSNEVRGVETDKEPAQFSAVSDQAVVQVENLETSLVLASTDQIVEHINEIEIKELQSQKGVELKALSMRVNLLIHSKVTIAISSNSRSTSPPLAGIISAPAELTIMEEISSPIMDDEDALMSDAMANLNTSRGGRLIKPLQKYQDMDWNTIRRKGKRGRRGRRYHTP</sequence>
<dbReference type="InterPro" id="IPR040256">
    <property type="entry name" value="At4g02000-like"/>
</dbReference>